<protein>
    <recommendedName>
        <fullName evidence="4">CBM1 domain-containing protein</fullName>
    </recommendedName>
</protein>
<keyword evidence="1" id="KW-0732">Signal</keyword>
<proteinExistence type="predicted"/>
<dbReference type="Proteomes" id="UP000193642">
    <property type="component" value="Unassembled WGS sequence"/>
</dbReference>
<evidence type="ECO:0000313" key="2">
    <source>
        <dbReference type="EMBL" id="ORY29921.1"/>
    </source>
</evidence>
<name>A0A1Y2B513_9FUNG</name>
<organism evidence="2 3">
    <name type="scientific">Rhizoclosmatium globosum</name>
    <dbReference type="NCBI Taxonomy" id="329046"/>
    <lineage>
        <taxon>Eukaryota</taxon>
        <taxon>Fungi</taxon>
        <taxon>Fungi incertae sedis</taxon>
        <taxon>Chytridiomycota</taxon>
        <taxon>Chytridiomycota incertae sedis</taxon>
        <taxon>Chytridiomycetes</taxon>
        <taxon>Chytridiales</taxon>
        <taxon>Chytriomycetaceae</taxon>
        <taxon>Rhizoclosmatium</taxon>
    </lineage>
</organism>
<comment type="caution">
    <text evidence="2">The sequence shown here is derived from an EMBL/GenBank/DDBJ whole genome shotgun (WGS) entry which is preliminary data.</text>
</comment>
<keyword evidence="3" id="KW-1185">Reference proteome</keyword>
<dbReference type="OrthoDB" id="10279832at2759"/>
<sequence>MTSFTLLLSLLTAISFAAPVPPQNGSPCKAKTDCPSDSTCWFYKLSDNASAGVLGICRPAAHYKYYCGGDASTDPLSASLPTVKSADNPGSLIRGVCDVGFKCIAIPENAVNYSQGVYGNCL</sequence>
<evidence type="ECO:0000256" key="1">
    <source>
        <dbReference type="SAM" id="SignalP"/>
    </source>
</evidence>
<reference evidence="2 3" key="1">
    <citation type="submission" date="2016-07" db="EMBL/GenBank/DDBJ databases">
        <title>Pervasive Adenine N6-methylation of Active Genes in Fungi.</title>
        <authorList>
            <consortium name="DOE Joint Genome Institute"/>
            <person name="Mondo S.J."/>
            <person name="Dannebaum R.O."/>
            <person name="Kuo R.C."/>
            <person name="Labutti K."/>
            <person name="Haridas S."/>
            <person name="Kuo A."/>
            <person name="Salamov A."/>
            <person name="Ahrendt S.R."/>
            <person name="Lipzen A."/>
            <person name="Sullivan W."/>
            <person name="Andreopoulos W.B."/>
            <person name="Clum A."/>
            <person name="Lindquist E."/>
            <person name="Daum C."/>
            <person name="Ramamoorthy G.K."/>
            <person name="Gryganskyi A."/>
            <person name="Culley D."/>
            <person name="Magnuson J.K."/>
            <person name="James T.Y."/>
            <person name="O'Malley M.A."/>
            <person name="Stajich J.E."/>
            <person name="Spatafora J.W."/>
            <person name="Visel A."/>
            <person name="Grigoriev I.V."/>
        </authorList>
    </citation>
    <scope>NUCLEOTIDE SEQUENCE [LARGE SCALE GENOMIC DNA]</scope>
    <source>
        <strain evidence="2 3">JEL800</strain>
    </source>
</reference>
<dbReference type="AlphaFoldDB" id="A0A1Y2B513"/>
<evidence type="ECO:0000313" key="3">
    <source>
        <dbReference type="Proteomes" id="UP000193642"/>
    </source>
</evidence>
<gene>
    <name evidence="2" type="ORF">BCR33DRAFT_772349</name>
</gene>
<dbReference type="EMBL" id="MCGO01000085">
    <property type="protein sequence ID" value="ORY29921.1"/>
    <property type="molecule type" value="Genomic_DNA"/>
</dbReference>
<accession>A0A1Y2B513</accession>
<feature type="chain" id="PRO_5013073294" description="CBM1 domain-containing protein" evidence="1">
    <location>
        <begin position="18"/>
        <end position="122"/>
    </location>
</feature>
<evidence type="ECO:0008006" key="4">
    <source>
        <dbReference type="Google" id="ProtNLM"/>
    </source>
</evidence>
<feature type="signal peptide" evidence="1">
    <location>
        <begin position="1"/>
        <end position="17"/>
    </location>
</feature>